<gene>
    <name evidence="1" type="ORF">Ctob_016557</name>
</gene>
<dbReference type="AlphaFoldDB" id="A0A0M0K5P5"/>
<name>A0A0M0K5P5_9EUKA</name>
<comment type="caution">
    <text evidence="1">The sequence shown here is derived from an EMBL/GenBank/DDBJ whole genome shotgun (WGS) entry which is preliminary data.</text>
</comment>
<sequence length="29" mass="3190">LGSSPIEEISFIDNPICLSSSVVRKQKLE</sequence>
<proteinExistence type="predicted"/>
<accession>A0A0M0K5P5</accession>
<dbReference type="Proteomes" id="UP000037460">
    <property type="component" value="Unassembled WGS sequence"/>
</dbReference>
<protein>
    <submittedName>
        <fullName evidence="1">Uncharacterized protein</fullName>
    </submittedName>
</protein>
<reference evidence="2" key="1">
    <citation type="journal article" date="2015" name="PLoS Genet.">
        <title>Genome Sequence and Transcriptome Analyses of Chrysochromulina tobin: Metabolic Tools for Enhanced Algal Fitness in the Prominent Order Prymnesiales (Haptophyceae).</title>
        <authorList>
            <person name="Hovde B.T."/>
            <person name="Deodato C.R."/>
            <person name="Hunsperger H.M."/>
            <person name="Ryken S.A."/>
            <person name="Yost W."/>
            <person name="Jha R.K."/>
            <person name="Patterson J."/>
            <person name="Monnat R.J. Jr."/>
            <person name="Barlow S.B."/>
            <person name="Starkenburg S.R."/>
            <person name="Cattolico R.A."/>
        </authorList>
    </citation>
    <scope>NUCLEOTIDE SEQUENCE</scope>
    <source>
        <strain evidence="2">CCMP291</strain>
    </source>
</reference>
<evidence type="ECO:0000313" key="2">
    <source>
        <dbReference type="Proteomes" id="UP000037460"/>
    </source>
</evidence>
<feature type="non-terminal residue" evidence="1">
    <location>
        <position position="1"/>
    </location>
</feature>
<keyword evidence="2" id="KW-1185">Reference proteome</keyword>
<dbReference type="EMBL" id="JWZX01001315">
    <property type="protein sequence ID" value="KOO34140.1"/>
    <property type="molecule type" value="Genomic_DNA"/>
</dbReference>
<evidence type="ECO:0000313" key="1">
    <source>
        <dbReference type="EMBL" id="KOO34140.1"/>
    </source>
</evidence>
<organism evidence="1 2">
    <name type="scientific">Chrysochromulina tobinii</name>
    <dbReference type="NCBI Taxonomy" id="1460289"/>
    <lineage>
        <taxon>Eukaryota</taxon>
        <taxon>Haptista</taxon>
        <taxon>Haptophyta</taxon>
        <taxon>Prymnesiophyceae</taxon>
        <taxon>Prymnesiales</taxon>
        <taxon>Chrysochromulinaceae</taxon>
        <taxon>Chrysochromulina</taxon>
    </lineage>
</organism>